<evidence type="ECO:0000313" key="3">
    <source>
        <dbReference type="Proteomes" id="UP001176961"/>
    </source>
</evidence>
<evidence type="ECO:0000256" key="1">
    <source>
        <dbReference type="SAM" id="SignalP"/>
    </source>
</evidence>
<keyword evidence="3" id="KW-1185">Reference proteome</keyword>
<organism evidence="2 3">
    <name type="scientific">Cylicocyclus nassatus</name>
    <name type="common">Nematode worm</name>
    <dbReference type="NCBI Taxonomy" id="53992"/>
    <lineage>
        <taxon>Eukaryota</taxon>
        <taxon>Metazoa</taxon>
        <taxon>Ecdysozoa</taxon>
        <taxon>Nematoda</taxon>
        <taxon>Chromadorea</taxon>
        <taxon>Rhabditida</taxon>
        <taxon>Rhabditina</taxon>
        <taxon>Rhabditomorpha</taxon>
        <taxon>Strongyloidea</taxon>
        <taxon>Strongylidae</taxon>
        <taxon>Cylicocyclus</taxon>
    </lineage>
</organism>
<accession>A0AA36DK66</accession>
<feature type="chain" id="PRO_5041212932" evidence="1">
    <location>
        <begin position="20"/>
        <end position="92"/>
    </location>
</feature>
<feature type="signal peptide" evidence="1">
    <location>
        <begin position="1"/>
        <end position="19"/>
    </location>
</feature>
<reference evidence="2" key="1">
    <citation type="submission" date="2023-07" db="EMBL/GenBank/DDBJ databases">
        <authorList>
            <consortium name="CYATHOMIX"/>
        </authorList>
    </citation>
    <scope>NUCLEOTIDE SEQUENCE</scope>
    <source>
        <strain evidence="2">N/A</strain>
    </source>
</reference>
<dbReference type="Proteomes" id="UP001176961">
    <property type="component" value="Unassembled WGS sequence"/>
</dbReference>
<dbReference type="AlphaFoldDB" id="A0AA36DK66"/>
<evidence type="ECO:0000313" key="2">
    <source>
        <dbReference type="EMBL" id="CAJ0589226.1"/>
    </source>
</evidence>
<keyword evidence="1" id="KW-0732">Signal</keyword>
<protein>
    <submittedName>
        <fullName evidence="2">Uncharacterized protein</fullName>
    </submittedName>
</protein>
<name>A0AA36DK66_CYLNA</name>
<proteinExistence type="predicted"/>
<gene>
    <name evidence="2" type="ORF">CYNAS_LOCUS1209</name>
</gene>
<sequence length="92" mass="10595">MLPFMKLVVILLCLRFSAEELVKRNLMTSIYIVSNSEKQTQYLPYQYYLEYYYTTSAPHSNQQCVGPCVNSQCPAGYVCNAYNVCCAPMLRN</sequence>
<dbReference type="EMBL" id="CATQJL010000001">
    <property type="protein sequence ID" value="CAJ0589226.1"/>
    <property type="molecule type" value="Genomic_DNA"/>
</dbReference>
<comment type="caution">
    <text evidence="2">The sequence shown here is derived from an EMBL/GenBank/DDBJ whole genome shotgun (WGS) entry which is preliminary data.</text>
</comment>